<evidence type="ECO:0000256" key="3">
    <source>
        <dbReference type="ARBA" id="ARBA00022553"/>
    </source>
</evidence>
<evidence type="ECO:0000313" key="7">
    <source>
        <dbReference type="Proteomes" id="UP000186074"/>
    </source>
</evidence>
<dbReference type="SMART" id="SM00387">
    <property type="entry name" value="HATPase_c"/>
    <property type="match status" value="1"/>
</dbReference>
<dbReference type="Proteomes" id="UP000186074">
    <property type="component" value="Chromosome"/>
</dbReference>
<feature type="domain" description="Histidine kinase" evidence="5">
    <location>
        <begin position="162"/>
        <end position="357"/>
    </location>
</feature>
<evidence type="ECO:0000256" key="2">
    <source>
        <dbReference type="ARBA" id="ARBA00012438"/>
    </source>
</evidence>
<dbReference type="KEGG" id="alp:LPB137_00400"/>
<evidence type="ECO:0000256" key="1">
    <source>
        <dbReference type="ARBA" id="ARBA00000085"/>
    </source>
</evidence>
<accession>A0A1P8KQU4</accession>
<dbReference type="STRING" id="1850254.LPB137_00400"/>
<protein>
    <recommendedName>
        <fullName evidence="2">histidine kinase</fullName>
        <ecNumber evidence="2">2.7.13.3</ecNumber>
    </recommendedName>
</protein>
<comment type="catalytic activity">
    <reaction evidence="1">
        <text>ATP + protein L-histidine = ADP + protein N-phospho-L-histidine.</text>
        <dbReference type="EC" id="2.7.13.3"/>
    </reaction>
</comment>
<dbReference type="PRINTS" id="PR00344">
    <property type="entry name" value="BCTRLSENSOR"/>
</dbReference>
<name>A0A1P8KQU4_9BACT</name>
<dbReference type="AlphaFoldDB" id="A0A1P8KQU4"/>
<dbReference type="CDD" id="cd00082">
    <property type="entry name" value="HisKA"/>
    <property type="match status" value="1"/>
</dbReference>
<keyword evidence="4" id="KW-1133">Transmembrane helix</keyword>
<dbReference type="EC" id="2.7.13.3" evidence="2"/>
<dbReference type="GO" id="GO:0000155">
    <property type="term" value="F:phosphorelay sensor kinase activity"/>
    <property type="evidence" value="ECO:0007669"/>
    <property type="project" value="InterPro"/>
</dbReference>
<keyword evidence="3" id="KW-0597">Phosphoprotein</keyword>
<dbReference type="InterPro" id="IPR003661">
    <property type="entry name" value="HisK_dim/P_dom"/>
</dbReference>
<dbReference type="SUPFAM" id="SSF55874">
    <property type="entry name" value="ATPase domain of HSP90 chaperone/DNA topoisomerase II/histidine kinase"/>
    <property type="match status" value="1"/>
</dbReference>
<evidence type="ECO:0000313" key="6">
    <source>
        <dbReference type="EMBL" id="APW66898.1"/>
    </source>
</evidence>
<evidence type="ECO:0000256" key="4">
    <source>
        <dbReference type="SAM" id="Phobius"/>
    </source>
</evidence>
<dbReference type="InterPro" id="IPR036890">
    <property type="entry name" value="HATPase_C_sf"/>
</dbReference>
<keyword evidence="4" id="KW-0812">Transmembrane</keyword>
<sequence>MLFIAILYFQNEKNVYFDLTKTKMQNIVSNIGSQVILAHMQGKTLDKSQFLKSDLYQISFYDKYKNKLYGNLEEKVDFSKKIIQKEKYFILVHDDDYGHLGIFHIAIKENLYYQKIIDLRNEIIILFLIIYSILGLIGFYLARLFLKPIKDEREKLNNFIKDTTHELNTPISAILMSLENEKLSKKQIERVRLGAIKVSDVYKDLTYIFLEERETKTNLEEISLKILIEKELKYFEVLAEKKKIIIDVNLEDLKYKIDESDFIRVFNNLLSNAIKYNKQNGSISVLLKERKLVIKDSGIGIDNDKIKDIFNRYYRATKDNGGFGLGLNIVKNICDEYNIKVDVHSKVKEETTFTLTF</sequence>
<dbReference type="PANTHER" id="PTHR43547">
    <property type="entry name" value="TWO-COMPONENT HISTIDINE KINASE"/>
    <property type="match status" value="1"/>
</dbReference>
<dbReference type="EMBL" id="CP019070">
    <property type="protein sequence ID" value="APW66898.1"/>
    <property type="molecule type" value="Genomic_DNA"/>
</dbReference>
<dbReference type="InterPro" id="IPR005467">
    <property type="entry name" value="His_kinase_dom"/>
</dbReference>
<proteinExistence type="predicted"/>
<reference evidence="6 7" key="1">
    <citation type="submission" date="2017-01" db="EMBL/GenBank/DDBJ databases">
        <title>Genome sequencing of Arcobacter sp. LPB0137.</title>
        <authorList>
            <person name="Lee G.-W."/>
            <person name="Yi H."/>
        </authorList>
    </citation>
    <scope>NUCLEOTIDE SEQUENCE [LARGE SCALE GENOMIC DNA]</scope>
    <source>
        <strain evidence="6 7">LPB0137</strain>
    </source>
</reference>
<dbReference type="Pfam" id="PF02518">
    <property type="entry name" value="HATPase_c"/>
    <property type="match status" value="1"/>
</dbReference>
<keyword evidence="7" id="KW-1185">Reference proteome</keyword>
<dbReference type="PROSITE" id="PS50109">
    <property type="entry name" value="HIS_KIN"/>
    <property type="match status" value="1"/>
</dbReference>
<gene>
    <name evidence="6" type="ORF">LPB137_00400</name>
</gene>
<evidence type="ECO:0000259" key="5">
    <source>
        <dbReference type="PROSITE" id="PS50109"/>
    </source>
</evidence>
<keyword evidence="6" id="KW-0418">Kinase</keyword>
<dbReference type="PANTHER" id="PTHR43547:SF2">
    <property type="entry name" value="HYBRID SIGNAL TRANSDUCTION HISTIDINE KINASE C"/>
    <property type="match status" value="1"/>
</dbReference>
<dbReference type="InterPro" id="IPR004358">
    <property type="entry name" value="Sig_transdc_His_kin-like_C"/>
</dbReference>
<dbReference type="InterPro" id="IPR003594">
    <property type="entry name" value="HATPase_dom"/>
</dbReference>
<keyword evidence="6" id="KW-0808">Transferase</keyword>
<feature type="transmembrane region" description="Helical" evidence="4">
    <location>
        <begin position="123"/>
        <end position="146"/>
    </location>
</feature>
<dbReference type="Gene3D" id="3.30.565.10">
    <property type="entry name" value="Histidine kinase-like ATPase, C-terminal domain"/>
    <property type="match status" value="1"/>
</dbReference>
<keyword evidence="4" id="KW-0472">Membrane</keyword>
<organism evidence="6 7">
    <name type="scientific">Poseidonibacter parvus</name>
    <dbReference type="NCBI Taxonomy" id="1850254"/>
    <lineage>
        <taxon>Bacteria</taxon>
        <taxon>Pseudomonadati</taxon>
        <taxon>Campylobacterota</taxon>
        <taxon>Epsilonproteobacteria</taxon>
        <taxon>Campylobacterales</taxon>
        <taxon>Arcobacteraceae</taxon>
        <taxon>Poseidonibacter</taxon>
    </lineage>
</organism>